<keyword evidence="2" id="KW-1185">Reference proteome</keyword>
<proteinExistence type="predicted"/>
<name>A0A4Q2K3E9_9ACTN</name>
<reference evidence="1 2" key="1">
    <citation type="submission" date="2019-01" db="EMBL/GenBank/DDBJ databases">
        <title>Senegalimassilia sp. nov. KGMB04484 isolated human feces.</title>
        <authorList>
            <person name="Han K.-I."/>
            <person name="Kim J.-S."/>
            <person name="Lee K.C."/>
            <person name="Suh M.K."/>
            <person name="Eom M.K."/>
            <person name="Lee J.H."/>
            <person name="Park S.-H."/>
            <person name="Kang S.W."/>
            <person name="Park J.-E."/>
            <person name="Oh B.S."/>
            <person name="Yu S.Y."/>
            <person name="Choi S.-H."/>
            <person name="Lee D.H."/>
            <person name="Yoon H."/>
            <person name="Kim B.-Y."/>
            <person name="Lee J.H."/>
            <person name="Lee J.-S."/>
        </authorList>
    </citation>
    <scope>NUCLEOTIDE SEQUENCE [LARGE SCALE GENOMIC DNA]</scope>
    <source>
        <strain evidence="1 2">KGMB04484</strain>
    </source>
</reference>
<evidence type="ECO:0000313" key="1">
    <source>
        <dbReference type="EMBL" id="RXZ53792.1"/>
    </source>
</evidence>
<accession>A0A4Q2K3E9</accession>
<sequence>MFIKCLFKWLQDFFYLMTTAEQGCGEKRSSALPDHFFSVFSTPVFRLFRSFQHFPQRIPLPTLSFFARGNASMMKNLSCCLISPSYHLGRHLPCALRDCFSTALCPWRRDEVFPPLGLGTVVQFSTTLHPSVLRLLESNLFPQVGFHDMVILCTRCHIEVKTFDSWAQRVILSKLL</sequence>
<dbReference type="AlphaFoldDB" id="A0A4Q2K3E9"/>
<dbReference type="EMBL" id="SDPW01000001">
    <property type="protein sequence ID" value="RXZ53792.1"/>
    <property type="molecule type" value="Genomic_DNA"/>
</dbReference>
<comment type="caution">
    <text evidence="1">The sequence shown here is derived from an EMBL/GenBank/DDBJ whole genome shotgun (WGS) entry which is preliminary data.</text>
</comment>
<dbReference type="Proteomes" id="UP000293345">
    <property type="component" value="Unassembled WGS sequence"/>
</dbReference>
<protein>
    <submittedName>
        <fullName evidence="1">Uncharacterized protein</fullName>
    </submittedName>
</protein>
<organism evidence="1 2">
    <name type="scientific">Senegalimassilia faecalis</name>
    <dbReference type="NCBI Taxonomy" id="2509433"/>
    <lineage>
        <taxon>Bacteria</taxon>
        <taxon>Bacillati</taxon>
        <taxon>Actinomycetota</taxon>
        <taxon>Coriobacteriia</taxon>
        <taxon>Coriobacteriales</taxon>
        <taxon>Coriobacteriaceae</taxon>
        <taxon>Senegalimassilia</taxon>
    </lineage>
</organism>
<gene>
    <name evidence="1" type="ORF">ET524_04295</name>
</gene>
<evidence type="ECO:0000313" key="2">
    <source>
        <dbReference type="Proteomes" id="UP000293345"/>
    </source>
</evidence>
<dbReference type="RefSeq" id="WP_129423525.1">
    <property type="nucleotide sequence ID" value="NZ_SDPW01000001.1"/>
</dbReference>